<dbReference type="EMBL" id="JAHLFJ010000019">
    <property type="protein sequence ID" value="MBU3855256.1"/>
    <property type="molecule type" value="Genomic_DNA"/>
</dbReference>
<feature type="domain" description="RNA polymerase sigma factor 70 region 4 type 2" evidence="6">
    <location>
        <begin position="123"/>
        <end position="175"/>
    </location>
</feature>
<evidence type="ECO:0000259" key="5">
    <source>
        <dbReference type="Pfam" id="PF04542"/>
    </source>
</evidence>
<protein>
    <submittedName>
        <fullName evidence="7">RNA polymerase sigma factor</fullName>
    </submittedName>
</protein>
<evidence type="ECO:0000256" key="1">
    <source>
        <dbReference type="ARBA" id="ARBA00010641"/>
    </source>
</evidence>
<dbReference type="InterPro" id="IPR036388">
    <property type="entry name" value="WH-like_DNA-bd_sf"/>
</dbReference>
<dbReference type="GO" id="GO:0003677">
    <property type="term" value="F:DNA binding"/>
    <property type="evidence" value="ECO:0007669"/>
    <property type="project" value="InterPro"/>
</dbReference>
<evidence type="ECO:0000256" key="3">
    <source>
        <dbReference type="ARBA" id="ARBA00023082"/>
    </source>
</evidence>
<name>A0A948X217_9BACT</name>
<reference evidence="7" key="1">
    <citation type="journal article" date="2021" name="PeerJ">
        <title>Extensive microbial diversity within the chicken gut microbiome revealed by metagenomics and culture.</title>
        <authorList>
            <person name="Gilroy R."/>
            <person name="Ravi A."/>
            <person name="Getino M."/>
            <person name="Pursley I."/>
            <person name="Horton D.L."/>
            <person name="Alikhan N.F."/>
            <person name="Baker D."/>
            <person name="Gharbi K."/>
            <person name="Hall N."/>
            <person name="Watson M."/>
            <person name="Adriaenssens E.M."/>
            <person name="Foster-Nyarko E."/>
            <person name="Jarju S."/>
            <person name="Secka A."/>
            <person name="Antonio M."/>
            <person name="Oren A."/>
            <person name="Chaudhuri R.R."/>
            <person name="La Ragione R."/>
            <person name="Hildebrand F."/>
            <person name="Pallen M.J."/>
        </authorList>
    </citation>
    <scope>NUCLEOTIDE SEQUENCE</scope>
    <source>
        <strain evidence="7">8470</strain>
    </source>
</reference>
<dbReference type="InterPro" id="IPR007627">
    <property type="entry name" value="RNA_pol_sigma70_r2"/>
</dbReference>
<comment type="similarity">
    <text evidence="1">Belongs to the sigma-70 factor family. ECF subfamily.</text>
</comment>
<dbReference type="NCBIfam" id="TIGR02937">
    <property type="entry name" value="sigma70-ECF"/>
    <property type="match status" value="1"/>
</dbReference>
<dbReference type="AlphaFoldDB" id="A0A948X217"/>
<dbReference type="Proteomes" id="UP000784286">
    <property type="component" value="Unassembled WGS sequence"/>
</dbReference>
<dbReference type="InterPro" id="IPR039425">
    <property type="entry name" value="RNA_pol_sigma-70-like"/>
</dbReference>
<dbReference type="GO" id="GO:0006352">
    <property type="term" value="P:DNA-templated transcription initiation"/>
    <property type="evidence" value="ECO:0007669"/>
    <property type="project" value="InterPro"/>
</dbReference>
<evidence type="ECO:0000313" key="8">
    <source>
        <dbReference type="Proteomes" id="UP000784286"/>
    </source>
</evidence>
<dbReference type="Pfam" id="PF04542">
    <property type="entry name" value="Sigma70_r2"/>
    <property type="match status" value="1"/>
</dbReference>
<dbReference type="SUPFAM" id="SSF88946">
    <property type="entry name" value="Sigma2 domain of RNA polymerase sigma factors"/>
    <property type="match status" value="1"/>
</dbReference>
<dbReference type="PANTHER" id="PTHR43133">
    <property type="entry name" value="RNA POLYMERASE ECF-TYPE SIGMA FACTO"/>
    <property type="match status" value="1"/>
</dbReference>
<dbReference type="GO" id="GO:0016987">
    <property type="term" value="F:sigma factor activity"/>
    <property type="evidence" value="ECO:0007669"/>
    <property type="project" value="UniProtKB-KW"/>
</dbReference>
<gene>
    <name evidence="7" type="ORF">H9928_01610</name>
</gene>
<comment type="caution">
    <text evidence="7">The sequence shown here is derived from an EMBL/GenBank/DDBJ whole genome shotgun (WGS) entry which is preliminary data.</text>
</comment>
<keyword evidence="3" id="KW-0731">Sigma factor</keyword>
<accession>A0A948X217</accession>
<evidence type="ECO:0000259" key="6">
    <source>
        <dbReference type="Pfam" id="PF08281"/>
    </source>
</evidence>
<dbReference type="InterPro" id="IPR013325">
    <property type="entry name" value="RNA_pol_sigma_r2"/>
</dbReference>
<keyword evidence="4" id="KW-0804">Transcription</keyword>
<keyword evidence="2" id="KW-0805">Transcription regulation</keyword>
<dbReference type="PANTHER" id="PTHR43133:SF51">
    <property type="entry name" value="RNA POLYMERASE SIGMA FACTOR"/>
    <property type="match status" value="1"/>
</dbReference>
<dbReference type="Gene3D" id="1.10.1740.10">
    <property type="match status" value="1"/>
</dbReference>
<evidence type="ECO:0000256" key="2">
    <source>
        <dbReference type="ARBA" id="ARBA00023015"/>
    </source>
</evidence>
<dbReference type="Gene3D" id="1.10.10.10">
    <property type="entry name" value="Winged helix-like DNA-binding domain superfamily/Winged helix DNA-binding domain"/>
    <property type="match status" value="1"/>
</dbReference>
<dbReference type="SUPFAM" id="SSF88659">
    <property type="entry name" value="Sigma3 and sigma4 domains of RNA polymerase sigma factors"/>
    <property type="match status" value="1"/>
</dbReference>
<evidence type="ECO:0000256" key="4">
    <source>
        <dbReference type="ARBA" id="ARBA00023163"/>
    </source>
</evidence>
<dbReference type="CDD" id="cd06171">
    <property type="entry name" value="Sigma70_r4"/>
    <property type="match status" value="1"/>
</dbReference>
<dbReference type="Pfam" id="PF08281">
    <property type="entry name" value="Sigma70_r4_2"/>
    <property type="match status" value="1"/>
</dbReference>
<dbReference type="InterPro" id="IPR013249">
    <property type="entry name" value="RNA_pol_sigma70_r4_t2"/>
</dbReference>
<evidence type="ECO:0000313" key="7">
    <source>
        <dbReference type="EMBL" id="MBU3855256.1"/>
    </source>
</evidence>
<feature type="domain" description="RNA polymerase sigma-70 region 2" evidence="5">
    <location>
        <begin position="27"/>
        <end position="92"/>
    </location>
</feature>
<proteinExistence type="inferred from homology"/>
<reference evidence="7" key="2">
    <citation type="submission" date="2021-04" db="EMBL/GenBank/DDBJ databases">
        <authorList>
            <person name="Gilroy R."/>
        </authorList>
    </citation>
    <scope>NUCLEOTIDE SEQUENCE</scope>
    <source>
        <strain evidence="7">8470</strain>
    </source>
</reference>
<dbReference type="InterPro" id="IPR013324">
    <property type="entry name" value="RNA_pol_sigma_r3/r4-like"/>
</dbReference>
<dbReference type="InterPro" id="IPR014284">
    <property type="entry name" value="RNA_pol_sigma-70_dom"/>
</dbReference>
<sequence length="183" mass="21825">MNKYNEKETIYRLQDPETRRDAFGEVVRAYSEQLYWQIRRMVFSHEDANDLLQNTFMKAWDNLDYFRGEAKLSTWLYRIAINECINFLNRQRAERQLSIDDEEAALVNKLESDPYFDGDKTQLMLQKAIMTLPEKQRIVFNLKYFQEMKYEQIAEIAGTSIGALKASYFHAVKKIEEFFKAND</sequence>
<organism evidence="7 8">
    <name type="scientific">Candidatus Phocaeicola excrementipullorum</name>
    <dbReference type="NCBI Taxonomy" id="2838731"/>
    <lineage>
        <taxon>Bacteria</taxon>
        <taxon>Pseudomonadati</taxon>
        <taxon>Bacteroidota</taxon>
        <taxon>Bacteroidia</taxon>
        <taxon>Bacteroidales</taxon>
        <taxon>Bacteroidaceae</taxon>
        <taxon>Phocaeicola</taxon>
    </lineage>
</organism>